<evidence type="ECO:0000256" key="4">
    <source>
        <dbReference type="ARBA" id="ARBA00022692"/>
    </source>
</evidence>
<feature type="active site" evidence="9">
    <location>
        <position position="144"/>
    </location>
</feature>
<evidence type="ECO:0000313" key="14">
    <source>
        <dbReference type="Proteomes" id="UP000248764"/>
    </source>
</evidence>
<comment type="catalytic activity">
    <reaction evidence="9 10">
        <text>Release of signal peptides from bacterial membrane prolipoproteins. Hydrolyzes -Xaa-Yaa-Zaa-|-(S,diacylglyceryl)Cys-, in which Xaa is hydrophobic (preferably Leu), and Yaa (Ala or Ser) and Zaa (Gly or Ala) have small, neutral side chains.</text>
        <dbReference type="EC" id="3.4.23.36"/>
    </reaction>
</comment>
<organism evidence="13 14">
    <name type="scientific">Jiangella anatolica</name>
    <dbReference type="NCBI Taxonomy" id="2670374"/>
    <lineage>
        <taxon>Bacteria</taxon>
        <taxon>Bacillati</taxon>
        <taxon>Actinomycetota</taxon>
        <taxon>Actinomycetes</taxon>
        <taxon>Jiangellales</taxon>
        <taxon>Jiangellaceae</taxon>
        <taxon>Jiangella</taxon>
    </lineage>
</organism>
<evidence type="ECO:0000313" key="13">
    <source>
        <dbReference type="EMBL" id="PZF80227.1"/>
    </source>
</evidence>
<feature type="transmembrane region" description="Helical" evidence="9">
    <location>
        <begin position="77"/>
        <end position="100"/>
    </location>
</feature>
<evidence type="ECO:0000256" key="6">
    <source>
        <dbReference type="ARBA" id="ARBA00022801"/>
    </source>
</evidence>
<dbReference type="InterPro" id="IPR001872">
    <property type="entry name" value="Peptidase_A8"/>
</dbReference>
<feature type="active site" evidence="9">
    <location>
        <position position="158"/>
    </location>
</feature>
<keyword evidence="4 9" id="KW-0812">Transmembrane</keyword>
<keyword evidence="5 9" id="KW-0064">Aspartyl protease</keyword>
<keyword evidence="14" id="KW-1185">Reference proteome</keyword>
<dbReference type="AlphaFoldDB" id="A0A2W2BX74"/>
<comment type="function">
    <text evidence="9 10">This protein specifically catalyzes the removal of signal peptides from prolipoproteins.</text>
</comment>
<feature type="region of interest" description="Disordered" evidence="12">
    <location>
        <begin position="1"/>
        <end position="22"/>
    </location>
</feature>
<evidence type="ECO:0000256" key="7">
    <source>
        <dbReference type="ARBA" id="ARBA00022989"/>
    </source>
</evidence>
<sequence>MPTTPDPDSGDATAGESESEPAPTNWRLIGRLAAITVVVTGIDQLTKWWAESELAGREPIELVGDLLQLRLLYNSGAAFSLATGMTWLLTLIVVIVIAAVIRASAKLGSTAWAVALGLLLGGAFGNLIDRLFRDPGFPEGHVVDFIDYGGLFVGNVADIAITAAAVLIALLTWRGVSIDGVRRGAAPTTEA</sequence>
<comment type="subcellular location">
    <subcellularLocation>
        <location evidence="9">Cell membrane</location>
        <topology evidence="9">Multi-pass membrane protein</topology>
    </subcellularLocation>
</comment>
<evidence type="ECO:0000256" key="11">
    <source>
        <dbReference type="RuleBase" id="RU004181"/>
    </source>
</evidence>
<dbReference type="PANTHER" id="PTHR33695:SF1">
    <property type="entry name" value="LIPOPROTEIN SIGNAL PEPTIDASE"/>
    <property type="match status" value="1"/>
</dbReference>
<gene>
    <name evidence="9 13" type="primary">lspA</name>
    <name evidence="13" type="ORF">C1I92_27250</name>
</gene>
<dbReference type="GO" id="GO:0006508">
    <property type="term" value="P:proteolysis"/>
    <property type="evidence" value="ECO:0007669"/>
    <property type="project" value="UniProtKB-KW"/>
</dbReference>
<dbReference type="PANTHER" id="PTHR33695">
    <property type="entry name" value="LIPOPROTEIN SIGNAL PEPTIDASE"/>
    <property type="match status" value="1"/>
</dbReference>
<protein>
    <recommendedName>
        <fullName evidence="9">Lipoprotein signal peptidase</fullName>
        <ecNumber evidence="9">3.4.23.36</ecNumber>
    </recommendedName>
    <alternativeName>
        <fullName evidence="9">Prolipoprotein signal peptidase</fullName>
    </alternativeName>
    <alternativeName>
        <fullName evidence="9">Signal peptidase II</fullName>
        <shortName evidence="9">SPase II</shortName>
    </alternativeName>
</protein>
<keyword evidence="6 9" id="KW-0378">Hydrolase</keyword>
<dbReference type="HAMAP" id="MF_00161">
    <property type="entry name" value="LspA"/>
    <property type="match status" value="1"/>
</dbReference>
<evidence type="ECO:0000256" key="8">
    <source>
        <dbReference type="ARBA" id="ARBA00023136"/>
    </source>
</evidence>
<accession>A0A2W2BX74</accession>
<dbReference type="EMBL" id="POTW01000096">
    <property type="protein sequence ID" value="PZF80227.1"/>
    <property type="molecule type" value="Genomic_DNA"/>
</dbReference>
<evidence type="ECO:0000256" key="9">
    <source>
        <dbReference type="HAMAP-Rule" id="MF_00161"/>
    </source>
</evidence>
<keyword evidence="3 9" id="KW-0645">Protease</keyword>
<evidence type="ECO:0000256" key="2">
    <source>
        <dbReference type="ARBA" id="ARBA00022475"/>
    </source>
</evidence>
<dbReference type="Pfam" id="PF01252">
    <property type="entry name" value="Peptidase_A8"/>
    <property type="match status" value="1"/>
</dbReference>
<reference evidence="13 14" key="1">
    <citation type="submission" date="2018-01" db="EMBL/GenBank/DDBJ databases">
        <title>Draft genome sequence of Jiangella sp. GTF31.</title>
        <authorList>
            <person name="Sahin N."/>
            <person name="Ay H."/>
            <person name="Saygin H."/>
        </authorList>
    </citation>
    <scope>NUCLEOTIDE SEQUENCE [LARGE SCALE GENOMIC DNA]</scope>
    <source>
        <strain evidence="13 14">GTF31</strain>
    </source>
</reference>
<feature type="transmembrane region" description="Helical" evidence="9">
    <location>
        <begin position="148"/>
        <end position="173"/>
    </location>
</feature>
<evidence type="ECO:0000256" key="12">
    <source>
        <dbReference type="SAM" id="MobiDB-lite"/>
    </source>
</evidence>
<evidence type="ECO:0000256" key="3">
    <source>
        <dbReference type="ARBA" id="ARBA00022670"/>
    </source>
</evidence>
<proteinExistence type="inferred from homology"/>
<evidence type="ECO:0000256" key="10">
    <source>
        <dbReference type="RuleBase" id="RU000594"/>
    </source>
</evidence>
<comment type="pathway">
    <text evidence="9">Protein modification; lipoprotein biosynthesis (signal peptide cleavage).</text>
</comment>
<comment type="caution">
    <text evidence="13">The sequence shown here is derived from an EMBL/GenBank/DDBJ whole genome shotgun (WGS) entry which is preliminary data.</text>
</comment>
<keyword evidence="2 9" id="KW-1003">Cell membrane</keyword>
<evidence type="ECO:0000256" key="5">
    <source>
        <dbReference type="ARBA" id="ARBA00022750"/>
    </source>
</evidence>
<keyword evidence="8 9" id="KW-0472">Membrane</keyword>
<dbReference type="EC" id="3.4.23.36" evidence="9"/>
<dbReference type="NCBIfam" id="TIGR00077">
    <property type="entry name" value="lspA"/>
    <property type="match status" value="1"/>
</dbReference>
<dbReference type="GO" id="GO:0004190">
    <property type="term" value="F:aspartic-type endopeptidase activity"/>
    <property type="evidence" value="ECO:0007669"/>
    <property type="project" value="UniProtKB-UniRule"/>
</dbReference>
<dbReference type="PROSITE" id="PS00855">
    <property type="entry name" value="SPASE_II"/>
    <property type="match status" value="1"/>
</dbReference>
<keyword evidence="7 9" id="KW-1133">Transmembrane helix</keyword>
<evidence type="ECO:0000256" key="1">
    <source>
        <dbReference type="ARBA" id="ARBA00006139"/>
    </source>
</evidence>
<dbReference type="Proteomes" id="UP000248764">
    <property type="component" value="Unassembled WGS sequence"/>
</dbReference>
<dbReference type="UniPathway" id="UPA00665"/>
<dbReference type="PRINTS" id="PR00781">
    <property type="entry name" value="LIPOSIGPTASE"/>
</dbReference>
<name>A0A2W2BX74_9ACTN</name>
<comment type="caution">
    <text evidence="9">Lacks conserved residue(s) required for the propagation of feature annotation.</text>
</comment>
<dbReference type="RefSeq" id="WP_111257781.1">
    <property type="nucleotide sequence ID" value="NZ_POTW01000096.1"/>
</dbReference>
<comment type="similarity">
    <text evidence="1 9 11">Belongs to the peptidase A8 family.</text>
</comment>
<dbReference type="GO" id="GO:0005886">
    <property type="term" value="C:plasma membrane"/>
    <property type="evidence" value="ECO:0007669"/>
    <property type="project" value="UniProtKB-SubCell"/>
</dbReference>
<feature type="transmembrane region" description="Helical" evidence="9">
    <location>
        <begin position="107"/>
        <end position="128"/>
    </location>
</feature>